<proteinExistence type="predicted"/>
<gene>
    <name evidence="4" type="ORF">CVT25_000315</name>
</gene>
<keyword evidence="5" id="KW-1185">Reference proteome</keyword>
<dbReference type="InterPro" id="IPR027417">
    <property type="entry name" value="P-loop_NTPase"/>
</dbReference>
<dbReference type="STRING" id="93625.A0A409XET6"/>
<dbReference type="OrthoDB" id="3269932at2759"/>
<dbReference type="AlphaFoldDB" id="A0A409XET6"/>
<name>A0A409XET6_PSICY</name>
<feature type="compositionally biased region" description="Polar residues" evidence="2">
    <location>
        <begin position="41"/>
        <end position="55"/>
    </location>
</feature>
<sequence length="828" mass="92017">MPDEKKNSWRSKAAKLPAKLRGKVLNRIGSPRSGLPFPGNAQVTTQSAGGSTFGSSTPILTTSPHLLGQNVVTQSTLSSISVASHTSAVPLTSAAPPASAQVPTPIAPATSKTGAHSFGSGPFLSDKAKEHVKTTLKGAYVLLKVLKESSDAFPPLKAAVGCFIACVDTYQKTSSNYDEMTQVLDTIDQLMSVIAARVSEFKDHKPLEQMVERLTRSLGKEIEKIETMQEPGLLSRIATSSDDAGKLISSYQAISNALNRLQVDLGLQVERNTRHILTHVVFEKLPLSNDAAFDAAINVNNASRGPCTKGTRIAIIDQIMEWAKETDPIKAPSVYWLSGLGGLGKTTIAYTVCQQLEDDGIPFSSFFCSQQLDSKDSKLLIPTLCRDLAELFSSFAAEVLDVLETNSKIVNAVLRRQMDKLFAEPWQASIACRVGLPAPVVVVDALDENDRGTDFLKELFRVVQLGKLKGIKFLVTSRPEPELVELFKELPENAVYKLHEVNVSNVQEDIRKYLCKALPGLKSVFVKKLADQASGFFIYAATVVRFLEPFSTSQKDEQLQKLLSEWPKTIQAGDKLPLDELYENVLKVAFWNEHVRAENLQILHTVLCAESRVDMSVIAALSNAQGDTVQKVIKTLYAVLYLSTDNHCVYWYHTSFRDFIFDQNRAMLKFYITPNGQPSEEIKINVFCNPSTHHTFLAHQCFSIMEVLCFNICKLESSYQFDSEVADLHTRLENNIPLKLQYASWNWAKHLVQAKGTTKIVHDLVICLEKFMCNKLLFWIEAMNLIGARVECSSLLKNAENWLEKVRNILQAKTNKSENSFRKTNTQT</sequence>
<feature type="region of interest" description="Disordered" evidence="2">
    <location>
        <begin position="30"/>
        <end position="55"/>
    </location>
</feature>
<evidence type="ECO:0000259" key="3">
    <source>
        <dbReference type="Pfam" id="PF24883"/>
    </source>
</evidence>
<comment type="caution">
    <text evidence="4">The sequence shown here is derived from an EMBL/GenBank/DDBJ whole genome shotgun (WGS) entry which is preliminary data.</text>
</comment>
<dbReference type="InParanoid" id="A0A409XET6"/>
<dbReference type="Gene3D" id="3.40.50.300">
    <property type="entry name" value="P-loop containing nucleotide triphosphate hydrolases"/>
    <property type="match status" value="1"/>
</dbReference>
<feature type="domain" description="Nephrocystin 3-like N-terminal" evidence="3">
    <location>
        <begin position="319"/>
        <end position="478"/>
    </location>
</feature>
<accession>A0A409XET6</accession>
<organism evidence="4 5">
    <name type="scientific">Psilocybe cyanescens</name>
    <dbReference type="NCBI Taxonomy" id="93625"/>
    <lineage>
        <taxon>Eukaryota</taxon>
        <taxon>Fungi</taxon>
        <taxon>Dikarya</taxon>
        <taxon>Basidiomycota</taxon>
        <taxon>Agaricomycotina</taxon>
        <taxon>Agaricomycetes</taxon>
        <taxon>Agaricomycetidae</taxon>
        <taxon>Agaricales</taxon>
        <taxon>Agaricineae</taxon>
        <taxon>Strophariaceae</taxon>
        <taxon>Psilocybe</taxon>
    </lineage>
</organism>
<dbReference type="InterPro" id="IPR056884">
    <property type="entry name" value="NPHP3-like_N"/>
</dbReference>
<dbReference type="InterPro" id="IPR059179">
    <property type="entry name" value="MLKL-like_MCAfunc"/>
</dbReference>
<dbReference type="EMBL" id="NHYD01001908">
    <property type="protein sequence ID" value="PPQ89299.1"/>
    <property type="molecule type" value="Genomic_DNA"/>
</dbReference>
<feature type="region of interest" description="Disordered" evidence="2">
    <location>
        <begin position="93"/>
        <end position="113"/>
    </location>
</feature>
<dbReference type="SUPFAM" id="SSF52540">
    <property type="entry name" value="P-loop containing nucleoside triphosphate hydrolases"/>
    <property type="match status" value="1"/>
</dbReference>
<evidence type="ECO:0000256" key="2">
    <source>
        <dbReference type="SAM" id="MobiDB-lite"/>
    </source>
</evidence>
<dbReference type="PANTHER" id="PTHR10039:SF14">
    <property type="entry name" value="NACHT DOMAIN-CONTAINING PROTEIN"/>
    <property type="match status" value="1"/>
</dbReference>
<protein>
    <recommendedName>
        <fullName evidence="3">Nephrocystin 3-like N-terminal domain-containing protein</fullName>
    </recommendedName>
</protein>
<keyword evidence="1" id="KW-0677">Repeat</keyword>
<reference evidence="4 5" key="1">
    <citation type="journal article" date="2018" name="Evol. Lett.">
        <title>Horizontal gene cluster transfer increased hallucinogenic mushroom diversity.</title>
        <authorList>
            <person name="Reynolds H.T."/>
            <person name="Vijayakumar V."/>
            <person name="Gluck-Thaler E."/>
            <person name="Korotkin H.B."/>
            <person name="Matheny P.B."/>
            <person name="Slot J.C."/>
        </authorList>
    </citation>
    <scope>NUCLEOTIDE SEQUENCE [LARGE SCALE GENOMIC DNA]</scope>
    <source>
        <strain evidence="4 5">2631</strain>
    </source>
</reference>
<dbReference type="CDD" id="cd21037">
    <property type="entry name" value="MLKL_NTD"/>
    <property type="match status" value="1"/>
</dbReference>
<dbReference type="PANTHER" id="PTHR10039">
    <property type="entry name" value="AMELOGENIN"/>
    <property type="match status" value="1"/>
</dbReference>
<evidence type="ECO:0000256" key="1">
    <source>
        <dbReference type="ARBA" id="ARBA00022737"/>
    </source>
</evidence>
<evidence type="ECO:0000313" key="5">
    <source>
        <dbReference type="Proteomes" id="UP000283269"/>
    </source>
</evidence>
<dbReference type="Proteomes" id="UP000283269">
    <property type="component" value="Unassembled WGS sequence"/>
</dbReference>
<dbReference type="Pfam" id="PF24883">
    <property type="entry name" value="NPHP3_N"/>
    <property type="match status" value="1"/>
</dbReference>
<evidence type="ECO:0000313" key="4">
    <source>
        <dbReference type="EMBL" id="PPQ89299.1"/>
    </source>
</evidence>